<feature type="region of interest" description="Disordered" evidence="1">
    <location>
        <begin position="500"/>
        <end position="519"/>
    </location>
</feature>
<accession>A0ABN8RYN0</accession>
<keyword evidence="3" id="KW-1185">Reference proteome</keyword>
<evidence type="ECO:0000313" key="2">
    <source>
        <dbReference type="EMBL" id="CAH3182568.1"/>
    </source>
</evidence>
<evidence type="ECO:0000313" key="3">
    <source>
        <dbReference type="Proteomes" id="UP001159427"/>
    </source>
</evidence>
<feature type="region of interest" description="Disordered" evidence="1">
    <location>
        <begin position="407"/>
        <end position="449"/>
    </location>
</feature>
<comment type="caution">
    <text evidence="2">The sequence shown here is derived from an EMBL/GenBank/DDBJ whole genome shotgun (WGS) entry which is preliminary data.</text>
</comment>
<dbReference type="PANTHER" id="PTHR14690:SF0">
    <property type="entry name" value="IQ MOTIF CONTAINING WITH AAA DOMAIN 1"/>
    <property type="match status" value="1"/>
</dbReference>
<dbReference type="Proteomes" id="UP001159427">
    <property type="component" value="Unassembled WGS sequence"/>
</dbReference>
<dbReference type="EMBL" id="CALNXI010002074">
    <property type="protein sequence ID" value="CAH3182568.1"/>
    <property type="molecule type" value="Genomic_DNA"/>
</dbReference>
<organism evidence="2 3">
    <name type="scientific">Porites evermanni</name>
    <dbReference type="NCBI Taxonomy" id="104178"/>
    <lineage>
        <taxon>Eukaryota</taxon>
        <taxon>Metazoa</taxon>
        <taxon>Cnidaria</taxon>
        <taxon>Anthozoa</taxon>
        <taxon>Hexacorallia</taxon>
        <taxon>Scleractinia</taxon>
        <taxon>Fungiina</taxon>
        <taxon>Poritidae</taxon>
        <taxon>Porites</taxon>
    </lineage>
</organism>
<feature type="compositionally biased region" description="Basic residues" evidence="1">
    <location>
        <begin position="415"/>
        <end position="445"/>
    </location>
</feature>
<protein>
    <submittedName>
        <fullName evidence="2">Uncharacterized protein</fullName>
    </submittedName>
</protein>
<name>A0ABN8RYN0_9CNID</name>
<dbReference type="PROSITE" id="PS50096">
    <property type="entry name" value="IQ"/>
    <property type="match status" value="1"/>
</dbReference>
<dbReference type="PANTHER" id="PTHR14690">
    <property type="entry name" value="IQ MOTIF CONTAINING WITH AAA DOMAIN 1"/>
    <property type="match status" value="1"/>
</dbReference>
<sequence>MFAVMYIKYIQIFRRIEECYDQVVHPQKRRVLRHLLDGIMGRILELKNEMVLLEFSEYHYFDDVLSDLKLTPDDIEIPIPKYFTYENSKVLQEREKMLGGILAKMGPQDTTPQKEEIQMTLDDAIRLIQVHERARQGRLRAKFMREIRQQEERERQVQLRGAPTMDPDIAATKIQKVWKGYSQRRKTKKMREEELIFVGMAPQSESEDWKDTPMFTANKTEEHRRVVQEEHEREYQQALVSIKEKIREIEGPDMKENMQDQIRQWFIECRDKTGKFPDYPDDDEGGSAAIFKEKDPAEVTFKSFSQWWTQGREKKILFLWFHSLLLSPFLQEEEEGIKMQISNFVPTVNEAAATYKDVWQFREEASNFEQKHDAELIKEAKRIEVEEEIRKQVDELMRQELKNLKMAVDREKGGKKGKKGKKSGKKSGKKASGKKSGKKGKKKKKEKDLTADRTIESLYEELVHEGILVRAPKTRLKEYAGEYRYIFTLTERTKSIPYPAELPRREYPSPHGVPSSIPS</sequence>
<reference evidence="2 3" key="1">
    <citation type="submission" date="2022-05" db="EMBL/GenBank/DDBJ databases">
        <authorList>
            <consortium name="Genoscope - CEA"/>
            <person name="William W."/>
        </authorList>
    </citation>
    <scope>NUCLEOTIDE SEQUENCE [LARGE SCALE GENOMIC DNA]</scope>
</reference>
<proteinExistence type="predicted"/>
<dbReference type="InterPro" id="IPR052267">
    <property type="entry name" value="N-DRC_Component"/>
</dbReference>
<evidence type="ECO:0000256" key="1">
    <source>
        <dbReference type="SAM" id="MobiDB-lite"/>
    </source>
</evidence>
<gene>
    <name evidence="2" type="ORF">PEVE_00014279</name>
</gene>
<dbReference type="CDD" id="cd23767">
    <property type="entry name" value="IQCD"/>
    <property type="match status" value="1"/>
</dbReference>